<organism evidence="2 3">
    <name type="scientific">Streptomyces griseofuscus</name>
    <dbReference type="NCBI Taxonomy" id="146922"/>
    <lineage>
        <taxon>Bacteria</taxon>
        <taxon>Bacillati</taxon>
        <taxon>Actinomycetota</taxon>
        <taxon>Actinomycetes</taxon>
        <taxon>Kitasatosporales</taxon>
        <taxon>Streptomycetaceae</taxon>
        <taxon>Streptomyces</taxon>
    </lineage>
</organism>
<proteinExistence type="predicted"/>
<protein>
    <submittedName>
        <fullName evidence="2">Helix-turn-helix domain-containing protein</fullName>
    </submittedName>
</protein>
<feature type="region of interest" description="Disordered" evidence="1">
    <location>
        <begin position="44"/>
        <end position="69"/>
    </location>
</feature>
<accession>A0A7H1PQV3</accession>
<evidence type="ECO:0000313" key="3">
    <source>
        <dbReference type="Proteomes" id="UP000516422"/>
    </source>
</evidence>
<dbReference type="EMBL" id="CP051006">
    <property type="protein sequence ID" value="QNT90433.1"/>
    <property type="molecule type" value="Genomic_DNA"/>
</dbReference>
<reference evidence="2 3" key="1">
    <citation type="submission" date="2020-04" db="EMBL/GenBank/DDBJ databases">
        <title>Characterization and engineering of Streptomyces griseofuscus DSM40191 as a potential heterologous host for expression of BGCs.</title>
        <authorList>
            <person name="Gren T."/>
            <person name="Whitford C.M."/>
            <person name="Mohite O.S."/>
            <person name="Joergensen T.S."/>
            <person name="Nielsen J.B."/>
            <person name="Lee S.Y."/>
            <person name="Weber T."/>
        </authorList>
    </citation>
    <scope>NUCLEOTIDE SEQUENCE [LARGE SCALE GENOMIC DNA]</scope>
    <source>
        <strain evidence="2 3">DSM 40191</strain>
    </source>
</reference>
<name>A0A7H1PQV3_9ACTN</name>
<dbReference type="AlphaFoldDB" id="A0A7H1PQV3"/>
<dbReference type="KEGG" id="sgf:HEP81_00095"/>
<sequence>MSELFDALVASRSPLPPAQECERLRVAHGLTPDEAAAALKVRRAPVPGGRRSRRRPSRAGRSVRRMRGC</sequence>
<evidence type="ECO:0000256" key="1">
    <source>
        <dbReference type="SAM" id="MobiDB-lite"/>
    </source>
</evidence>
<gene>
    <name evidence="2" type="ORF">HEP81_00095</name>
</gene>
<dbReference type="Proteomes" id="UP000516422">
    <property type="component" value="Chromosome"/>
</dbReference>
<evidence type="ECO:0000313" key="2">
    <source>
        <dbReference type="EMBL" id="QNT90433.1"/>
    </source>
</evidence>
<feature type="compositionally biased region" description="Basic residues" evidence="1">
    <location>
        <begin position="50"/>
        <end position="69"/>
    </location>
</feature>